<feature type="transmembrane region" description="Helical" evidence="6">
    <location>
        <begin position="67"/>
        <end position="88"/>
    </location>
</feature>
<dbReference type="eggNOG" id="ENOG502RZTZ">
    <property type="taxonomic scope" value="Eukaryota"/>
</dbReference>
<feature type="transmembrane region" description="Helical" evidence="6">
    <location>
        <begin position="100"/>
        <end position="125"/>
    </location>
</feature>
<dbReference type="GO" id="GO:0005925">
    <property type="term" value="C:focal adhesion"/>
    <property type="evidence" value="ECO:0007669"/>
    <property type="project" value="Ensembl"/>
</dbReference>
<dbReference type="AlphaFoldDB" id="G1SCM3"/>
<evidence type="ECO:0000256" key="3">
    <source>
        <dbReference type="ARBA" id="ARBA00022692"/>
    </source>
</evidence>
<dbReference type="GO" id="GO:0005886">
    <property type="term" value="C:plasma membrane"/>
    <property type="evidence" value="ECO:0007669"/>
    <property type="project" value="Ensembl"/>
</dbReference>
<accession>G1SCM3</accession>
<dbReference type="HOGENOM" id="CLU_105103_0_0_1"/>
<gene>
    <name evidence="7" type="primary">TM4SF20</name>
</gene>
<evidence type="ECO:0000256" key="4">
    <source>
        <dbReference type="ARBA" id="ARBA00022989"/>
    </source>
</evidence>
<comment type="subcellular location">
    <subcellularLocation>
        <location evidence="1">Membrane</location>
        <topology evidence="1">Multi-pass membrane protein</topology>
    </subcellularLocation>
</comment>
<dbReference type="PaxDb" id="9986-ENSOCUP00000000102"/>
<evidence type="ECO:0000313" key="7">
    <source>
        <dbReference type="Ensembl" id="ENSOCUP00000000102.4"/>
    </source>
</evidence>
<keyword evidence="5 6" id="KW-0472">Membrane</keyword>
<keyword evidence="3 6" id="KW-0812">Transmembrane</keyword>
<keyword evidence="4 6" id="KW-1133">Transmembrane helix</keyword>
<dbReference type="Ensembl" id="ENSOCUT00000000117.4">
    <property type="protein sequence ID" value="ENSOCUP00000000102.4"/>
    <property type="gene ID" value="ENSOCUG00000000117.4"/>
</dbReference>
<keyword evidence="8" id="KW-1185">Reference proteome</keyword>
<dbReference type="GO" id="GO:0045861">
    <property type="term" value="P:negative regulation of proteolysis"/>
    <property type="evidence" value="ECO:0007669"/>
    <property type="project" value="Ensembl"/>
</dbReference>
<dbReference type="PANTHER" id="PTHR14198:SF17">
    <property type="entry name" value="TRANSMEMBRANE 4 L6 FAMILY MEMBER 20"/>
    <property type="match status" value="1"/>
</dbReference>
<comment type="similarity">
    <text evidence="2">Belongs to the L6 tetraspanin family.</text>
</comment>
<reference evidence="7" key="3">
    <citation type="submission" date="2025-09" db="UniProtKB">
        <authorList>
            <consortium name="Ensembl"/>
        </authorList>
    </citation>
    <scope>IDENTIFICATION</scope>
    <source>
        <strain evidence="7">Thorbecke</strain>
    </source>
</reference>
<dbReference type="Pfam" id="PF05805">
    <property type="entry name" value="L6_membrane"/>
    <property type="match status" value="1"/>
</dbReference>
<dbReference type="InterPro" id="IPR008661">
    <property type="entry name" value="L6_membrane"/>
</dbReference>
<organism evidence="7 8">
    <name type="scientific">Oryctolagus cuniculus</name>
    <name type="common">Rabbit</name>
    <dbReference type="NCBI Taxonomy" id="9986"/>
    <lineage>
        <taxon>Eukaryota</taxon>
        <taxon>Metazoa</taxon>
        <taxon>Chordata</taxon>
        <taxon>Craniata</taxon>
        <taxon>Vertebrata</taxon>
        <taxon>Euteleostomi</taxon>
        <taxon>Mammalia</taxon>
        <taxon>Eutheria</taxon>
        <taxon>Euarchontoglires</taxon>
        <taxon>Glires</taxon>
        <taxon>Lagomorpha</taxon>
        <taxon>Leporidae</taxon>
        <taxon>Oryctolagus</taxon>
    </lineage>
</organism>
<dbReference type="Bgee" id="ENSOCUG00000000117">
    <property type="expression patterns" value="Expressed in liver and 13 other cell types or tissues"/>
</dbReference>
<dbReference type="FunCoup" id="G1SCM3">
    <property type="interactions" value="8"/>
</dbReference>
<evidence type="ECO:0000256" key="2">
    <source>
        <dbReference type="ARBA" id="ARBA00006193"/>
    </source>
</evidence>
<evidence type="ECO:0000256" key="6">
    <source>
        <dbReference type="SAM" id="Phobius"/>
    </source>
</evidence>
<dbReference type="STRING" id="9986.ENSOCUP00000000102"/>
<evidence type="ECO:0000256" key="5">
    <source>
        <dbReference type="ARBA" id="ARBA00023136"/>
    </source>
</evidence>
<dbReference type="OrthoDB" id="9937421at2759"/>
<sequence length="244" mass="26616">MQAQPLDWFLVELGVTMTCCEGWTSCNGFCLLVLLLLGVTLNAIPLVVNLVEEEQPFQNPISCFERWFPGIIGAGLMAIPATTMSLAARKRACCNNRTGMFLSSLFNVITIIGAVYCTLVSLQALSEGPLICNYQGNSTVTCEFSLRNLSNIHLESFSLQWFRNDSCVPPASSANSINGNIANEWGNHGLHFNSIENKHRILHLSVFVGLLSVGILELLFGASQIVIGFLGCLCGVSKRRSQIV</sequence>
<dbReference type="PANTHER" id="PTHR14198">
    <property type="entry name" value="TRANSMEMBRANE 4 L6 FAMILY MEMBER 1-RELATED"/>
    <property type="match status" value="1"/>
</dbReference>
<evidence type="ECO:0000313" key="8">
    <source>
        <dbReference type="Proteomes" id="UP000001811"/>
    </source>
</evidence>
<dbReference type="Proteomes" id="UP000001811">
    <property type="component" value="Chromosome 7"/>
</dbReference>
<dbReference type="GeneTree" id="ENSGT01030000234590"/>
<reference evidence="7" key="2">
    <citation type="submission" date="2025-08" db="UniProtKB">
        <authorList>
            <consortium name="Ensembl"/>
        </authorList>
    </citation>
    <scope>IDENTIFICATION</scope>
    <source>
        <strain evidence="7">Thorbecke</strain>
    </source>
</reference>
<feature type="transmembrane region" description="Helical" evidence="6">
    <location>
        <begin position="26"/>
        <end position="47"/>
    </location>
</feature>
<dbReference type="EMBL" id="AAGW02042942">
    <property type="status" value="NOT_ANNOTATED_CDS"/>
    <property type="molecule type" value="Genomic_DNA"/>
</dbReference>
<protein>
    <submittedName>
        <fullName evidence="7">Transmembrane 4 L six family member 20</fullName>
    </submittedName>
</protein>
<reference evidence="7 8" key="1">
    <citation type="journal article" date="2011" name="Nature">
        <title>A high-resolution map of human evolutionary constraint using 29 mammals.</title>
        <authorList>
            <person name="Lindblad-Toh K."/>
            <person name="Garber M."/>
            <person name="Zuk O."/>
            <person name="Lin M.F."/>
            <person name="Parker B.J."/>
            <person name="Washietl S."/>
            <person name="Kheradpour P."/>
            <person name="Ernst J."/>
            <person name="Jordan G."/>
            <person name="Mauceli E."/>
            <person name="Ward L.D."/>
            <person name="Lowe C.B."/>
            <person name="Holloway A.K."/>
            <person name="Clamp M."/>
            <person name="Gnerre S."/>
            <person name="Alfoldi J."/>
            <person name="Beal K."/>
            <person name="Chang J."/>
            <person name="Clawson H."/>
            <person name="Cuff J."/>
            <person name="Di Palma F."/>
            <person name="Fitzgerald S."/>
            <person name="Flicek P."/>
            <person name="Guttman M."/>
            <person name="Hubisz M.J."/>
            <person name="Jaffe D.B."/>
            <person name="Jungreis I."/>
            <person name="Kent W.J."/>
            <person name="Kostka D."/>
            <person name="Lara M."/>
            <person name="Martins A.L."/>
            <person name="Massingham T."/>
            <person name="Moltke I."/>
            <person name="Raney B.J."/>
            <person name="Rasmussen M.D."/>
            <person name="Robinson J."/>
            <person name="Stark A."/>
            <person name="Vilella A.J."/>
            <person name="Wen J."/>
            <person name="Xie X."/>
            <person name="Zody M.C."/>
            <person name="Baldwin J."/>
            <person name="Bloom T."/>
            <person name="Chin C.W."/>
            <person name="Heiman D."/>
            <person name="Nicol R."/>
            <person name="Nusbaum C."/>
            <person name="Young S."/>
            <person name="Wilkinson J."/>
            <person name="Worley K.C."/>
            <person name="Kovar C.L."/>
            <person name="Muzny D.M."/>
            <person name="Gibbs R.A."/>
            <person name="Cree A."/>
            <person name="Dihn H.H."/>
            <person name="Fowler G."/>
            <person name="Jhangiani S."/>
            <person name="Joshi V."/>
            <person name="Lee S."/>
            <person name="Lewis L.R."/>
            <person name="Nazareth L.V."/>
            <person name="Okwuonu G."/>
            <person name="Santibanez J."/>
            <person name="Warren W.C."/>
            <person name="Mardis E.R."/>
            <person name="Weinstock G.M."/>
            <person name="Wilson R.K."/>
            <person name="Delehaunty K."/>
            <person name="Dooling D."/>
            <person name="Fronik C."/>
            <person name="Fulton L."/>
            <person name="Fulton B."/>
            <person name="Graves T."/>
            <person name="Minx P."/>
            <person name="Sodergren E."/>
            <person name="Birney E."/>
            <person name="Margulies E.H."/>
            <person name="Herrero J."/>
            <person name="Green E.D."/>
            <person name="Haussler D."/>
            <person name="Siepel A."/>
            <person name="Goldman N."/>
            <person name="Pollard K.S."/>
            <person name="Pedersen J.S."/>
            <person name="Lander E.S."/>
            <person name="Kellis M."/>
        </authorList>
    </citation>
    <scope>NUCLEOTIDE SEQUENCE [LARGE SCALE GENOMIC DNA]</scope>
    <source>
        <strain evidence="7 8">Thorbecke inbred</strain>
    </source>
</reference>
<proteinExistence type="inferred from homology"/>
<dbReference type="GO" id="GO:0005789">
    <property type="term" value="C:endoplasmic reticulum membrane"/>
    <property type="evidence" value="ECO:0007669"/>
    <property type="project" value="Ensembl"/>
</dbReference>
<name>G1SCM3_RABIT</name>
<dbReference type="InParanoid" id="G1SCM3"/>
<feature type="transmembrane region" description="Helical" evidence="6">
    <location>
        <begin position="206"/>
        <end position="236"/>
    </location>
</feature>
<evidence type="ECO:0000256" key="1">
    <source>
        <dbReference type="ARBA" id="ARBA00004141"/>
    </source>
</evidence>